<comment type="caution">
    <text evidence="2">The sequence shown here is derived from an EMBL/GenBank/DDBJ whole genome shotgun (WGS) entry which is preliminary data.</text>
</comment>
<feature type="chain" id="PRO_5045394534" evidence="1">
    <location>
        <begin position="33"/>
        <end position="930"/>
    </location>
</feature>
<protein>
    <submittedName>
        <fullName evidence="2">Uncharacterized protein</fullName>
    </submittedName>
</protein>
<dbReference type="InterPro" id="IPR027417">
    <property type="entry name" value="P-loop_NTPase"/>
</dbReference>
<name>A0ABN9PJC3_9DINO</name>
<dbReference type="EMBL" id="CAUYUJ010000604">
    <property type="protein sequence ID" value="CAK0791540.1"/>
    <property type="molecule type" value="Genomic_DNA"/>
</dbReference>
<dbReference type="PANTHER" id="PTHR34726:SF2">
    <property type="entry name" value="HSP20-LIKE CHAPERONE DOMAIN-CONTAINING PROTEIN-RELATED"/>
    <property type="match status" value="1"/>
</dbReference>
<organism evidence="2 3">
    <name type="scientific">Prorocentrum cordatum</name>
    <dbReference type="NCBI Taxonomy" id="2364126"/>
    <lineage>
        <taxon>Eukaryota</taxon>
        <taxon>Sar</taxon>
        <taxon>Alveolata</taxon>
        <taxon>Dinophyceae</taxon>
        <taxon>Prorocentrales</taxon>
        <taxon>Prorocentraceae</taxon>
        <taxon>Prorocentrum</taxon>
    </lineage>
</organism>
<evidence type="ECO:0000256" key="1">
    <source>
        <dbReference type="SAM" id="SignalP"/>
    </source>
</evidence>
<sequence length="930" mass="104324">MTCSTVCRQRRISMRSLLIIAGSCLCAVTLSGCDTQCKQELQADRIKLHLEQVAHEECKGNATELHHQLGSCNRNIGKCNEQRSEVLSDLNQQLDDCRASFNFQPEAPMVDDYDDNRSWHQYDAIFDVRSLSKDRSIEWPVYSAGDALDEVRRDSPLICITGKFNSGKSFLASKLYGVSLPVGDTVPTVGLSVACLQVPNQPYQDCLIDSQGFSTPVGPDDRGERLHEKLLQDLQTDICLQSADMAIWVVGEGITSHEQDRMKGFRLERSSAMLNRHGATLVVVHSFRTATSKKQLDDMWERFALEAYPDMSIQYVNGSVPYMYGETQLLPPEEDTIYECDSEGQRQTSSTSQGTVTHFALANEGSSFGKGYNNAVREAIFDFIRIQRLRTDKSGWTIMNRIMAPLREDGHRGLISKKYIDDARFRKSGRAPQWTVSDALNESDSYRNLCQNRSDVSIKTCTHAFGNVPFARKMTLNWPPDAELSYLVADYVTMRQEDYSSNMQRSDTIQEQVCEVSATGERRVVIQLPGCSTLSVTADSIKQKATVLCGRTQQAFGGVPPRAFAARTEEFEKNARRGEQYLGHRYVDGLLILTFVNGELPLGVEQSDFFWRLCSKVWPSLPLFQIDPHRRVKMFQFVCQAIVSVVGMLVAVCVRRLNQGETCPQNYEARPDSDILQPPDRISVEMITPLTDYVWNMASKESGGDLARFYPSVVFSYATGRREGDEDGVGPGLYWTAKLQQVLFEAAGVPSFSGLTLSAGRPWKDFMWRLDKKLCPKGSNVAKVLVVLLTEALLKSKPCLEEVATACRNNIPLIVLRFDDDCNLRNKWTNLEDDDRRRRWLQAIGDKLDSQHIPSAGKFYDAWSDSHLSCFLQSVGNIVGHKFLHERYSTTRASTDGADSGAPVQAQPDSLAAFVPEASAAGFEAGWFRR</sequence>
<reference evidence="2" key="1">
    <citation type="submission" date="2023-10" db="EMBL/GenBank/DDBJ databases">
        <authorList>
            <person name="Chen Y."/>
            <person name="Shah S."/>
            <person name="Dougan E. K."/>
            <person name="Thang M."/>
            <person name="Chan C."/>
        </authorList>
    </citation>
    <scope>NUCLEOTIDE SEQUENCE [LARGE SCALE GENOMIC DNA]</scope>
</reference>
<dbReference type="Proteomes" id="UP001189429">
    <property type="component" value="Unassembled WGS sequence"/>
</dbReference>
<dbReference type="SUPFAM" id="SSF52540">
    <property type="entry name" value="P-loop containing nucleoside triphosphate hydrolases"/>
    <property type="match status" value="1"/>
</dbReference>
<accession>A0ABN9PJC3</accession>
<proteinExistence type="predicted"/>
<feature type="signal peptide" evidence="1">
    <location>
        <begin position="1"/>
        <end position="32"/>
    </location>
</feature>
<dbReference type="PANTHER" id="PTHR34726">
    <property type="entry name" value="GBP DOMAIN-CONTAINING PROTEIN"/>
    <property type="match status" value="1"/>
</dbReference>
<keyword evidence="1" id="KW-0732">Signal</keyword>
<evidence type="ECO:0000313" key="3">
    <source>
        <dbReference type="Proteomes" id="UP001189429"/>
    </source>
</evidence>
<evidence type="ECO:0000313" key="2">
    <source>
        <dbReference type="EMBL" id="CAK0791540.1"/>
    </source>
</evidence>
<dbReference type="Gene3D" id="3.40.50.300">
    <property type="entry name" value="P-loop containing nucleotide triphosphate hydrolases"/>
    <property type="match status" value="1"/>
</dbReference>
<keyword evidence="3" id="KW-1185">Reference proteome</keyword>
<gene>
    <name evidence="2" type="ORF">PCOR1329_LOCUS2403</name>
</gene>